<protein>
    <recommendedName>
        <fullName evidence="8">Carbamoyltransferase HypF</fullName>
        <ecNumber evidence="8">6.2.-.-</ecNumber>
    </recommendedName>
</protein>
<dbReference type="Gene3D" id="3.30.420.360">
    <property type="match status" value="1"/>
</dbReference>
<evidence type="ECO:0000256" key="9">
    <source>
        <dbReference type="PROSITE-ProRule" id="PRU00520"/>
    </source>
</evidence>
<dbReference type="SUPFAM" id="SSF54975">
    <property type="entry name" value="Acylphosphatase/BLUF domain-like"/>
    <property type="match status" value="1"/>
</dbReference>
<evidence type="ECO:0000256" key="5">
    <source>
        <dbReference type="ARBA" id="ARBA00022771"/>
    </source>
</evidence>
<dbReference type="InterPro" id="IPR055128">
    <property type="entry name" value="HypF_C_2"/>
</dbReference>
<dbReference type="InterPro" id="IPR051060">
    <property type="entry name" value="Carbamoyltrans_HypF-like"/>
</dbReference>
<comment type="catalytic activity">
    <reaction evidence="9">
        <text>an acyl phosphate + H2O = a carboxylate + phosphate + H(+)</text>
        <dbReference type="Rhea" id="RHEA:14965"/>
        <dbReference type="ChEBI" id="CHEBI:15377"/>
        <dbReference type="ChEBI" id="CHEBI:15378"/>
        <dbReference type="ChEBI" id="CHEBI:29067"/>
        <dbReference type="ChEBI" id="CHEBI:43474"/>
        <dbReference type="ChEBI" id="CHEBI:59918"/>
        <dbReference type="EC" id="3.6.1.7"/>
    </reaction>
</comment>
<comment type="caution">
    <text evidence="12">The sequence shown here is derived from an EMBL/GenBank/DDBJ whole genome shotgun (WGS) entry which is preliminary data.</text>
</comment>
<evidence type="ECO:0000256" key="4">
    <source>
        <dbReference type="ARBA" id="ARBA00022723"/>
    </source>
</evidence>
<comment type="function">
    <text evidence="8">Involved in the maturation of [NiFe] hydrogenases. Along with HypE, it catalyzes the synthesis of the CN ligands of the active site iron of [NiFe]-hydrogenases. HypF functions as a carbamoyl transferase using carbamoylphosphate as a substrate and transferring the carboxamido moiety in an ATP-dependent reaction to the thiolate of the C-terminal cysteine of HypE yielding a protein-S-carboxamide.</text>
</comment>
<gene>
    <name evidence="12" type="primary">hypF_1</name>
    <name evidence="12" type="ORF">GCM10007857_04620</name>
</gene>
<evidence type="ECO:0000256" key="8">
    <source>
        <dbReference type="PIRNR" id="PIRNR006256"/>
    </source>
</evidence>
<dbReference type="PROSITE" id="PS51163">
    <property type="entry name" value="YRDC"/>
    <property type="match status" value="1"/>
</dbReference>
<organism evidence="12 13">
    <name type="scientific">Bradyrhizobium iriomotense</name>
    <dbReference type="NCBI Taxonomy" id="441950"/>
    <lineage>
        <taxon>Bacteria</taxon>
        <taxon>Pseudomonadati</taxon>
        <taxon>Pseudomonadota</taxon>
        <taxon>Alphaproteobacteria</taxon>
        <taxon>Hyphomicrobiales</taxon>
        <taxon>Nitrobacteraceae</taxon>
        <taxon>Bradyrhizobium</taxon>
    </lineage>
</organism>
<feature type="active site" evidence="9">
    <location>
        <position position="48"/>
    </location>
</feature>
<dbReference type="PROSITE" id="PS00150">
    <property type="entry name" value="ACYLPHOSPHATASE_1"/>
    <property type="match status" value="1"/>
</dbReference>
<dbReference type="InterPro" id="IPR006070">
    <property type="entry name" value="Sua5-like_dom"/>
</dbReference>
<dbReference type="InterPro" id="IPR041440">
    <property type="entry name" value="HypF_C"/>
</dbReference>
<dbReference type="NCBIfam" id="TIGR00143">
    <property type="entry name" value="hypF"/>
    <property type="match status" value="1"/>
</dbReference>
<dbReference type="PANTHER" id="PTHR42959">
    <property type="entry name" value="CARBAMOYLTRANSFERASE"/>
    <property type="match status" value="1"/>
</dbReference>
<keyword evidence="4" id="KW-0479">Metal-binding</keyword>
<dbReference type="InterPro" id="IPR004421">
    <property type="entry name" value="Carbamoyltransferase_HypF"/>
</dbReference>
<evidence type="ECO:0000259" key="10">
    <source>
        <dbReference type="PROSITE" id="PS51160"/>
    </source>
</evidence>
<evidence type="ECO:0000256" key="2">
    <source>
        <dbReference type="ARBA" id="ARBA00008097"/>
    </source>
</evidence>
<sequence length="818" mass="89111">MSSLERIVQDELAEAVEIRVRGRVQGVGFRPTVWRYARQLGLGGEVLNDGDGVLVRARGEHAVVKMLIDRIVSDPPPLSRIDAIQMQPYAGALPDEFVIANSEQGTAHTEVSPDAAVCADCARESTDPFARRFRYPFTNCTNCGPRLSIVDGIPYDRAKTTMAPFTMCAECAREYRDPSDRRFHAEPVACHVCGPRAKLIRLDGRPFTFEQFSMLDDVDAACSLIQKGEIVAIKGLGGYQIACDATRSDTVAQLRKLKRRDGKPFALMARDTAIIRRYCSLDEQEAAELTSAVAPIVLLRADGSERLPDEVAPGLQTLGFMLPTTPLHLLLLRRMDRPMVMTSGNLSNEPQVTDDEELRERLGGIASFALTHDRRIANRVDDSVVRIVRGRPRLLRRARGYAPATLPLPQGFEAAPDLLALGGELKATFCLIKDGAAVPSQHQGDLEDVSTSDDYVKNLSLYASLFQHVPTALVVDMHPEYLSSKLGRAAAVDSAVPLIEIQHHHAHVASCLAENRYPLGAPPVLGIVLDGLGWGDDGALWGGEFLLADYCGYERLGTFKPVAMLGGAQAAREPWRNLYAHLMAEMNWSEFTMNFRELEVYAYLEAKPRNMLDAMVRNGINAPLASSCGRLFDAVAAAIGVCRDIQSYEGEAAARLEALVDEDLLLNEDEALAYPLTIPNLRGSGPPYIEPLAMWHAVLGDLILKTPASVIATRFHKGLSKAIVAMTRKLAGGSDGTERKFATAALTGGCFQNRILFEEVARRLERDHFGVLSQAQVPANDAGLALGQAAIAAAHLIESNKNTREGNKPCVSAFPGGS</sequence>
<dbReference type="Pfam" id="PF01300">
    <property type="entry name" value="Sua5_yciO_yrdC"/>
    <property type="match status" value="1"/>
</dbReference>
<evidence type="ECO:0000313" key="12">
    <source>
        <dbReference type="EMBL" id="GLR83752.1"/>
    </source>
</evidence>
<evidence type="ECO:0000256" key="3">
    <source>
        <dbReference type="ARBA" id="ARBA00022598"/>
    </source>
</evidence>
<evidence type="ECO:0000313" key="13">
    <source>
        <dbReference type="Proteomes" id="UP001156905"/>
    </source>
</evidence>
<dbReference type="Pfam" id="PF17788">
    <property type="entry name" value="HypF_C"/>
    <property type="match status" value="1"/>
</dbReference>
<keyword evidence="3" id="KW-0436">Ligase</keyword>
<name>A0ABQ6ANC4_9BRAD</name>
<dbReference type="InterPro" id="IPR036046">
    <property type="entry name" value="Acylphosphatase-like_dom_sf"/>
</dbReference>
<keyword evidence="13" id="KW-1185">Reference proteome</keyword>
<feature type="active site" evidence="9">
    <location>
        <position position="30"/>
    </location>
</feature>
<dbReference type="RefSeq" id="WP_284260587.1">
    <property type="nucleotide sequence ID" value="NZ_BSOW01000002.1"/>
</dbReference>
<dbReference type="PROSITE" id="PS51160">
    <property type="entry name" value="ACYLPHOSPHATASE_3"/>
    <property type="match status" value="1"/>
</dbReference>
<dbReference type="InterPro" id="IPR011125">
    <property type="entry name" value="Znf_HypF"/>
</dbReference>
<keyword evidence="6" id="KW-0862">Zinc</keyword>
<dbReference type="EC" id="6.2.-.-" evidence="8"/>
<dbReference type="Gene3D" id="3.30.420.40">
    <property type="match status" value="1"/>
</dbReference>
<dbReference type="SUPFAM" id="SSF55821">
    <property type="entry name" value="YrdC/RibB"/>
    <property type="match status" value="1"/>
</dbReference>
<keyword evidence="5" id="KW-0863">Zinc-finger</keyword>
<feature type="domain" description="YrdC-like" evidence="11">
    <location>
        <begin position="215"/>
        <end position="400"/>
    </location>
</feature>
<comment type="pathway">
    <text evidence="1 8">Protein modification; [NiFe] hydrogenase maturation.</text>
</comment>
<comment type="catalytic activity">
    <reaction evidence="7 8">
        <text>C-terminal L-cysteinyl-[HypE protein] + carbamoyl phosphate + ATP + H2O = C-terminal S-carboxamide-L-cysteinyl-[HypE protein] + AMP + phosphate + diphosphate + H(+)</text>
        <dbReference type="Rhea" id="RHEA:55636"/>
        <dbReference type="Rhea" id="RHEA-COMP:14247"/>
        <dbReference type="Rhea" id="RHEA-COMP:14392"/>
        <dbReference type="ChEBI" id="CHEBI:15377"/>
        <dbReference type="ChEBI" id="CHEBI:15378"/>
        <dbReference type="ChEBI" id="CHEBI:30616"/>
        <dbReference type="ChEBI" id="CHEBI:33019"/>
        <dbReference type="ChEBI" id="CHEBI:43474"/>
        <dbReference type="ChEBI" id="CHEBI:58228"/>
        <dbReference type="ChEBI" id="CHEBI:76913"/>
        <dbReference type="ChEBI" id="CHEBI:139126"/>
        <dbReference type="ChEBI" id="CHEBI:456215"/>
    </reaction>
</comment>
<dbReference type="InterPro" id="IPR001792">
    <property type="entry name" value="Acylphosphatase-like_dom"/>
</dbReference>
<feature type="domain" description="Acylphosphatase-like" evidence="10">
    <location>
        <begin position="15"/>
        <end position="101"/>
    </location>
</feature>
<evidence type="ECO:0000256" key="1">
    <source>
        <dbReference type="ARBA" id="ARBA00004711"/>
    </source>
</evidence>
<evidence type="ECO:0000256" key="6">
    <source>
        <dbReference type="ARBA" id="ARBA00022833"/>
    </source>
</evidence>
<dbReference type="Pfam" id="PF00708">
    <property type="entry name" value="Acylphosphatase"/>
    <property type="match status" value="1"/>
</dbReference>
<dbReference type="InterPro" id="IPR017968">
    <property type="entry name" value="Acylphosphatase_CS"/>
</dbReference>
<accession>A0ABQ6ANC4</accession>
<proteinExistence type="inferred from homology"/>
<dbReference type="Pfam" id="PF22521">
    <property type="entry name" value="HypF_C_2"/>
    <property type="match status" value="1"/>
</dbReference>
<dbReference type="EMBL" id="BSOW01000002">
    <property type="protein sequence ID" value="GLR83752.1"/>
    <property type="molecule type" value="Genomic_DNA"/>
</dbReference>
<dbReference type="PIRSF" id="PIRSF006256">
    <property type="entry name" value="CMPcnvr_hdrg_mat"/>
    <property type="match status" value="1"/>
</dbReference>
<dbReference type="Gene3D" id="3.30.110.120">
    <property type="match status" value="1"/>
</dbReference>
<dbReference type="Pfam" id="PF07503">
    <property type="entry name" value="zf-HYPF"/>
    <property type="match status" value="2"/>
</dbReference>
<evidence type="ECO:0000259" key="11">
    <source>
        <dbReference type="PROSITE" id="PS51163"/>
    </source>
</evidence>
<dbReference type="Gene3D" id="3.90.870.50">
    <property type="match status" value="1"/>
</dbReference>
<keyword evidence="9" id="KW-0378">Hydrolase</keyword>
<comment type="similarity">
    <text evidence="2 8">Belongs to the carbamoyltransferase HypF family.</text>
</comment>
<reference evidence="13" key="1">
    <citation type="journal article" date="2019" name="Int. J. Syst. Evol. Microbiol.">
        <title>The Global Catalogue of Microorganisms (GCM) 10K type strain sequencing project: providing services to taxonomists for standard genome sequencing and annotation.</title>
        <authorList>
            <consortium name="The Broad Institute Genomics Platform"/>
            <consortium name="The Broad Institute Genome Sequencing Center for Infectious Disease"/>
            <person name="Wu L."/>
            <person name="Ma J."/>
        </authorList>
    </citation>
    <scope>NUCLEOTIDE SEQUENCE [LARGE SCALE GENOMIC DNA]</scope>
    <source>
        <strain evidence="13">NBRC 102520</strain>
    </source>
</reference>
<dbReference type="InterPro" id="IPR017945">
    <property type="entry name" value="DHBP_synth_RibB-like_a/b_dom"/>
</dbReference>
<dbReference type="Proteomes" id="UP001156905">
    <property type="component" value="Unassembled WGS sequence"/>
</dbReference>
<evidence type="ECO:0000256" key="7">
    <source>
        <dbReference type="ARBA" id="ARBA00048220"/>
    </source>
</evidence>
<dbReference type="PANTHER" id="PTHR42959:SF1">
    <property type="entry name" value="CARBAMOYLTRANSFERASE HYPF"/>
    <property type="match status" value="1"/>
</dbReference>